<dbReference type="AlphaFoldDB" id="A0A4S2LI64"/>
<feature type="coiled-coil region" evidence="3">
    <location>
        <begin position="46"/>
        <end position="73"/>
    </location>
</feature>
<sequence length="286" mass="31412">MQSTGAEYLEEHYYDSVGVDEVHIPTGLDPLQQSASSDQISVLQLRAQYAEELKQVEEEIQTLKQVLNAKYRRQHFLKRQLGITVINELREEVNKGIDNLRTSEAFQRTTAVVKTAKEKTSSVLHEKWNVLRQTNAFKSFEDKLGVAYSSVRLPSSIAQLALAGPAAVGKLVRSATVSGDHSTGSATMNATTRVQPTSEVTWSTDTVADPGVNVPKNGIMTSEDTTLHATDATEIVGAPAAVGTIQLEQLALDERESDETEEFVQAPQPKASSKRRQKQKNKSFAD</sequence>
<feature type="compositionally biased region" description="Basic residues" evidence="4">
    <location>
        <begin position="272"/>
        <end position="286"/>
    </location>
</feature>
<evidence type="ECO:0000256" key="1">
    <source>
        <dbReference type="ARBA" id="ARBA00005702"/>
    </source>
</evidence>
<evidence type="ECO:0000256" key="4">
    <source>
        <dbReference type="SAM" id="MobiDB-lite"/>
    </source>
</evidence>
<dbReference type="PANTHER" id="PTHR19307:SF14">
    <property type="entry name" value="TUMOR PROTEIN D52"/>
    <property type="match status" value="1"/>
</dbReference>
<evidence type="ECO:0000256" key="3">
    <source>
        <dbReference type="SAM" id="Coils"/>
    </source>
</evidence>
<protein>
    <submittedName>
        <fullName evidence="5">Uncharacterized protein</fullName>
    </submittedName>
</protein>
<evidence type="ECO:0000256" key="2">
    <source>
        <dbReference type="ARBA" id="ARBA00023054"/>
    </source>
</evidence>
<dbReference type="GO" id="GO:0005737">
    <property type="term" value="C:cytoplasm"/>
    <property type="evidence" value="ECO:0007669"/>
    <property type="project" value="TreeGrafter"/>
</dbReference>
<organism evidence="5 6">
    <name type="scientific">Opisthorchis felineus</name>
    <dbReference type="NCBI Taxonomy" id="147828"/>
    <lineage>
        <taxon>Eukaryota</taxon>
        <taxon>Metazoa</taxon>
        <taxon>Spiralia</taxon>
        <taxon>Lophotrochozoa</taxon>
        <taxon>Platyhelminthes</taxon>
        <taxon>Trematoda</taxon>
        <taxon>Digenea</taxon>
        <taxon>Opisthorchiida</taxon>
        <taxon>Opisthorchiata</taxon>
        <taxon>Opisthorchiidae</taxon>
        <taxon>Opisthorchis</taxon>
    </lineage>
</organism>
<feature type="region of interest" description="Disordered" evidence="4">
    <location>
        <begin position="177"/>
        <end position="217"/>
    </location>
</feature>
<proteinExistence type="inferred from homology"/>
<dbReference type="PANTHER" id="PTHR19307">
    <property type="entry name" value="TUMOR PROTEIN D52"/>
    <property type="match status" value="1"/>
</dbReference>
<dbReference type="EMBL" id="SJOL01007269">
    <property type="protein sequence ID" value="TGZ63180.1"/>
    <property type="molecule type" value="Genomic_DNA"/>
</dbReference>
<evidence type="ECO:0000313" key="5">
    <source>
        <dbReference type="EMBL" id="TGZ63180.1"/>
    </source>
</evidence>
<feature type="region of interest" description="Disordered" evidence="4">
    <location>
        <begin position="252"/>
        <end position="286"/>
    </location>
</feature>
<comment type="similarity">
    <text evidence="1">Belongs to the TPD52 family.</text>
</comment>
<dbReference type="InterPro" id="IPR007327">
    <property type="entry name" value="TPD52"/>
</dbReference>
<dbReference type="STRING" id="147828.A0A4S2LI64"/>
<dbReference type="OrthoDB" id="10000687at2759"/>
<dbReference type="Pfam" id="PF04201">
    <property type="entry name" value="TPD52"/>
    <property type="match status" value="1"/>
</dbReference>
<name>A0A4S2LI64_OPIFE</name>
<reference evidence="5 6" key="1">
    <citation type="journal article" date="2019" name="BMC Genomics">
        <title>New insights from Opisthorchis felineus genome: update on genomics of the epidemiologically important liver flukes.</title>
        <authorList>
            <person name="Ershov N.I."/>
            <person name="Mordvinov V.A."/>
            <person name="Prokhortchouk E.B."/>
            <person name="Pakharukova M.Y."/>
            <person name="Gunbin K.V."/>
            <person name="Ustyantsev K."/>
            <person name="Genaev M.A."/>
            <person name="Blinov A.G."/>
            <person name="Mazur A."/>
            <person name="Boulygina E."/>
            <person name="Tsygankova S."/>
            <person name="Khrameeva E."/>
            <person name="Chekanov N."/>
            <person name="Fan G."/>
            <person name="Xiao A."/>
            <person name="Zhang H."/>
            <person name="Xu X."/>
            <person name="Yang H."/>
            <person name="Solovyev V."/>
            <person name="Lee S.M."/>
            <person name="Liu X."/>
            <person name="Afonnikov D.A."/>
            <person name="Skryabin K.G."/>
        </authorList>
    </citation>
    <scope>NUCLEOTIDE SEQUENCE [LARGE SCALE GENOMIC DNA]</scope>
    <source>
        <strain evidence="5">AK-0245</strain>
        <tissue evidence="5">Whole organism</tissue>
    </source>
</reference>
<feature type="compositionally biased region" description="Polar residues" evidence="4">
    <location>
        <begin position="177"/>
        <end position="206"/>
    </location>
</feature>
<comment type="caution">
    <text evidence="5">The sequence shown here is derived from an EMBL/GenBank/DDBJ whole genome shotgun (WGS) entry which is preliminary data.</text>
</comment>
<keyword evidence="2 3" id="KW-0175">Coiled coil</keyword>
<keyword evidence="6" id="KW-1185">Reference proteome</keyword>
<accession>A0A4S2LI64</accession>
<dbReference type="Proteomes" id="UP000308267">
    <property type="component" value="Unassembled WGS sequence"/>
</dbReference>
<evidence type="ECO:0000313" key="6">
    <source>
        <dbReference type="Proteomes" id="UP000308267"/>
    </source>
</evidence>
<gene>
    <name evidence="5" type="ORF">CRM22_007060</name>
</gene>